<proteinExistence type="predicted"/>
<feature type="domain" description="Zinc-ribbon" evidence="2">
    <location>
        <begin position="4"/>
        <end position="26"/>
    </location>
</feature>
<keyword evidence="1" id="KW-0472">Membrane</keyword>
<reference evidence="3 4" key="1">
    <citation type="journal article" date="2020" name="mSystems">
        <title>Defining Genomic and Predicted Metabolic Features of the Acetobacterium Genus.</title>
        <authorList>
            <person name="Ross D.E."/>
            <person name="Marshall C.W."/>
            <person name="Gulliver D."/>
            <person name="May H.D."/>
            <person name="Norman R.S."/>
        </authorList>
    </citation>
    <scope>NUCLEOTIDE SEQUENCE [LARGE SCALE GENOMIC DNA]</scope>
    <source>
        <strain evidence="3 4">DSM 8238</strain>
    </source>
</reference>
<dbReference type="Pfam" id="PF13240">
    <property type="entry name" value="Zn_Ribbon_1"/>
    <property type="match status" value="1"/>
</dbReference>
<dbReference type="Proteomes" id="UP000603234">
    <property type="component" value="Unassembled WGS sequence"/>
</dbReference>
<name>A0ABR6WRC1_9FIRM</name>
<keyword evidence="4" id="KW-1185">Reference proteome</keyword>
<evidence type="ECO:0000313" key="4">
    <source>
        <dbReference type="Proteomes" id="UP000603234"/>
    </source>
</evidence>
<sequence>MAKYCPKCYAGLRDDATVCSNCGTVLEKEVVAEENITGGVFDNENISHDVTGKEIVGETVADETSSDEMIADGVVADDIGTTEIIAAESVASDPIPAQAAPQKPSAVDKTEEVMTLGDWMLTLLLTYIPIVNIIMLIIWSVDASTNVNKKHFAWASLIFMGIGIVLSIIFSSIVIAIMASAMHSMRYY</sequence>
<evidence type="ECO:0000256" key="1">
    <source>
        <dbReference type="SAM" id="Phobius"/>
    </source>
</evidence>
<organism evidence="3 4">
    <name type="scientific">Acetobacterium fimetarium</name>
    <dbReference type="NCBI Taxonomy" id="52691"/>
    <lineage>
        <taxon>Bacteria</taxon>
        <taxon>Bacillati</taxon>
        <taxon>Bacillota</taxon>
        <taxon>Clostridia</taxon>
        <taxon>Eubacteriales</taxon>
        <taxon>Eubacteriaceae</taxon>
        <taxon>Acetobacterium</taxon>
    </lineage>
</organism>
<keyword evidence="1" id="KW-0812">Transmembrane</keyword>
<protein>
    <submittedName>
        <fullName evidence="3">Zinc-ribbon domain-containing protein</fullName>
    </submittedName>
</protein>
<dbReference type="InterPro" id="IPR026870">
    <property type="entry name" value="Zinc_ribbon_dom"/>
</dbReference>
<accession>A0ABR6WRC1</accession>
<gene>
    <name evidence="3" type="ORF">GH808_01680</name>
</gene>
<comment type="caution">
    <text evidence="3">The sequence shown here is derived from an EMBL/GenBank/DDBJ whole genome shotgun (WGS) entry which is preliminary data.</text>
</comment>
<keyword evidence="1" id="KW-1133">Transmembrane helix</keyword>
<dbReference type="EMBL" id="WJBC01000002">
    <property type="protein sequence ID" value="MBC3803154.1"/>
    <property type="molecule type" value="Genomic_DNA"/>
</dbReference>
<evidence type="ECO:0000259" key="2">
    <source>
        <dbReference type="Pfam" id="PF13240"/>
    </source>
</evidence>
<feature type="transmembrane region" description="Helical" evidence="1">
    <location>
        <begin position="119"/>
        <end position="141"/>
    </location>
</feature>
<dbReference type="RefSeq" id="WP_186841075.1">
    <property type="nucleotide sequence ID" value="NZ_WJBC01000002.1"/>
</dbReference>
<feature type="transmembrane region" description="Helical" evidence="1">
    <location>
        <begin position="153"/>
        <end position="179"/>
    </location>
</feature>
<evidence type="ECO:0000313" key="3">
    <source>
        <dbReference type="EMBL" id="MBC3803154.1"/>
    </source>
</evidence>